<reference evidence="1" key="1">
    <citation type="submission" date="2019-10" db="EMBL/GenBank/DDBJ databases">
        <authorList>
            <consortium name="DOE Joint Genome Institute"/>
            <person name="Kuo A."/>
            <person name="Miyauchi S."/>
            <person name="Kiss E."/>
            <person name="Drula E."/>
            <person name="Kohler A."/>
            <person name="Sanchez-Garcia M."/>
            <person name="Andreopoulos B."/>
            <person name="Barry K.W."/>
            <person name="Bonito G."/>
            <person name="Buee M."/>
            <person name="Carver A."/>
            <person name="Chen C."/>
            <person name="Cichocki N."/>
            <person name="Clum A."/>
            <person name="Culley D."/>
            <person name="Crous P.W."/>
            <person name="Fauchery L."/>
            <person name="Girlanda M."/>
            <person name="Hayes R."/>
            <person name="Keri Z."/>
            <person name="Labutti K."/>
            <person name="Lipzen A."/>
            <person name="Lombard V."/>
            <person name="Magnuson J."/>
            <person name="Maillard F."/>
            <person name="Morin E."/>
            <person name="Murat C."/>
            <person name="Nolan M."/>
            <person name="Ohm R."/>
            <person name="Pangilinan J."/>
            <person name="Pereira M."/>
            <person name="Perotto S."/>
            <person name="Peter M."/>
            <person name="Riley R."/>
            <person name="Sitrit Y."/>
            <person name="Stielow B."/>
            <person name="Szollosi G."/>
            <person name="Zifcakova L."/>
            <person name="Stursova M."/>
            <person name="Spatafora J.W."/>
            <person name="Tedersoo L."/>
            <person name="Vaario L.-M."/>
            <person name="Yamada A."/>
            <person name="Yan M."/>
            <person name="Wang P."/>
            <person name="Xu J."/>
            <person name="Bruns T."/>
            <person name="Baldrian P."/>
            <person name="Vilgalys R."/>
            <person name="Henrissat B."/>
            <person name="Grigoriev I.V."/>
            <person name="Hibbett D."/>
            <person name="Nagy L.G."/>
            <person name="Martin F.M."/>
        </authorList>
    </citation>
    <scope>NUCLEOTIDE SEQUENCE</scope>
    <source>
        <strain evidence="1">P2</strain>
    </source>
</reference>
<organism evidence="1 2">
    <name type="scientific">Thelephora ganbajun</name>
    <name type="common">Ganba fungus</name>
    <dbReference type="NCBI Taxonomy" id="370292"/>
    <lineage>
        <taxon>Eukaryota</taxon>
        <taxon>Fungi</taxon>
        <taxon>Dikarya</taxon>
        <taxon>Basidiomycota</taxon>
        <taxon>Agaricomycotina</taxon>
        <taxon>Agaricomycetes</taxon>
        <taxon>Thelephorales</taxon>
        <taxon>Thelephoraceae</taxon>
        <taxon>Thelephora</taxon>
    </lineage>
</organism>
<keyword evidence="2" id="KW-1185">Reference proteome</keyword>
<name>A0ACB6ZJP8_THEGA</name>
<dbReference type="Proteomes" id="UP000886501">
    <property type="component" value="Unassembled WGS sequence"/>
</dbReference>
<accession>A0ACB6ZJP8</accession>
<comment type="caution">
    <text evidence="1">The sequence shown here is derived from an EMBL/GenBank/DDBJ whole genome shotgun (WGS) entry which is preliminary data.</text>
</comment>
<dbReference type="EMBL" id="MU117993">
    <property type="protein sequence ID" value="KAF9649784.1"/>
    <property type="molecule type" value="Genomic_DNA"/>
</dbReference>
<reference evidence="1" key="2">
    <citation type="journal article" date="2020" name="Nat. Commun.">
        <title>Large-scale genome sequencing of mycorrhizal fungi provides insights into the early evolution of symbiotic traits.</title>
        <authorList>
            <person name="Miyauchi S."/>
            <person name="Kiss E."/>
            <person name="Kuo A."/>
            <person name="Drula E."/>
            <person name="Kohler A."/>
            <person name="Sanchez-Garcia M."/>
            <person name="Morin E."/>
            <person name="Andreopoulos B."/>
            <person name="Barry K.W."/>
            <person name="Bonito G."/>
            <person name="Buee M."/>
            <person name="Carver A."/>
            <person name="Chen C."/>
            <person name="Cichocki N."/>
            <person name="Clum A."/>
            <person name="Culley D."/>
            <person name="Crous P.W."/>
            <person name="Fauchery L."/>
            <person name="Girlanda M."/>
            <person name="Hayes R.D."/>
            <person name="Keri Z."/>
            <person name="LaButti K."/>
            <person name="Lipzen A."/>
            <person name="Lombard V."/>
            <person name="Magnuson J."/>
            <person name="Maillard F."/>
            <person name="Murat C."/>
            <person name="Nolan M."/>
            <person name="Ohm R.A."/>
            <person name="Pangilinan J."/>
            <person name="Pereira M.F."/>
            <person name="Perotto S."/>
            <person name="Peter M."/>
            <person name="Pfister S."/>
            <person name="Riley R."/>
            <person name="Sitrit Y."/>
            <person name="Stielow J.B."/>
            <person name="Szollosi G."/>
            <person name="Zifcakova L."/>
            <person name="Stursova M."/>
            <person name="Spatafora J.W."/>
            <person name="Tedersoo L."/>
            <person name="Vaario L.M."/>
            <person name="Yamada A."/>
            <person name="Yan M."/>
            <person name="Wang P."/>
            <person name="Xu J."/>
            <person name="Bruns T."/>
            <person name="Baldrian P."/>
            <person name="Vilgalys R."/>
            <person name="Dunand C."/>
            <person name="Henrissat B."/>
            <person name="Grigoriev I.V."/>
            <person name="Hibbett D."/>
            <person name="Nagy L.G."/>
            <person name="Martin F.M."/>
        </authorList>
    </citation>
    <scope>NUCLEOTIDE SEQUENCE</scope>
    <source>
        <strain evidence="1">P2</strain>
    </source>
</reference>
<gene>
    <name evidence="1" type="ORF">BDM02DRAFT_3186004</name>
</gene>
<evidence type="ECO:0000313" key="2">
    <source>
        <dbReference type="Proteomes" id="UP000886501"/>
    </source>
</evidence>
<sequence length="612" mass="65573">MNRGQPPQRPPNLGPTPALNAPFRPPYPGYGIAPRNVMPGYPTLPSHRAQTIVPQPTPNYIQRSQQNSGYPFQTGLAGQQQTQQQQQQQHPPLQHPQPSQQLQQSTNSSNLLPPNSTTPNLGTNHSVSSASEVGLDPNDFPALGSTPATNSISNQMNPTQNNATSYATQAGGATVTGSGNTQGGSTGLTAEDFPALGGSQSTHQPSQSQSQHQDLSHPPGLNGFSDQNHRSGIISGITLGTQQPGVLNIGQQQRLHQFQSEADKRQNFNQKLNQSTHAAWPSPNPTPNQNSQPTYPASLQNGSGHQSHLNQAQQQQQPQSQQQTQQSQQTQQPRINPPPGVSAPNTFPLQTQSTPATFPTNGAGADALHMQSQGPTSASAALPQTPAQQVLVSPADRWGLLGLIALIKSTDPDSNLLSVGTDLGTMGLDMQQNGNLYSTFITPWADSSAAHSVEPDFHLPSCYNVQAPPPGAAKAQGFTDETLFYMFYSCPRDALQEIAAQELYSRNWRYHKEMRLWLTKEQGLPASQKILGGEQGAYTYWDPDNWEKARKEMAVVYSDLEDRGTPGYPANGGAQGQQVGAGVVGTPGVGIVQQAQLNQSQRVTGSYPGIGM</sequence>
<protein>
    <submittedName>
        <fullName evidence="1">Uncharacterized protein</fullName>
    </submittedName>
</protein>
<evidence type="ECO:0000313" key="1">
    <source>
        <dbReference type="EMBL" id="KAF9649784.1"/>
    </source>
</evidence>
<proteinExistence type="predicted"/>